<comment type="caution">
    <text evidence="3">The sequence shown here is derived from an EMBL/GenBank/DDBJ whole genome shotgun (WGS) entry which is preliminary data.</text>
</comment>
<organism evidence="3 4">
    <name type="scientific">Paralvinella palmiformis</name>
    <dbReference type="NCBI Taxonomy" id="53620"/>
    <lineage>
        <taxon>Eukaryota</taxon>
        <taxon>Metazoa</taxon>
        <taxon>Spiralia</taxon>
        <taxon>Lophotrochozoa</taxon>
        <taxon>Annelida</taxon>
        <taxon>Polychaeta</taxon>
        <taxon>Sedentaria</taxon>
        <taxon>Canalipalpata</taxon>
        <taxon>Terebellida</taxon>
        <taxon>Terebelliformia</taxon>
        <taxon>Alvinellidae</taxon>
        <taxon>Paralvinella</taxon>
    </lineage>
</organism>
<dbReference type="InterPro" id="IPR001810">
    <property type="entry name" value="F-box_dom"/>
</dbReference>
<dbReference type="InterPro" id="IPR036047">
    <property type="entry name" value="F-box-like_dom_sf"/>
</dbReference>
<dbReference type="Pfam" id="PF12937">
    <property type="entry name" value="F-box-like"/>
    <property type="match status" value="1"/>
</dbReference>
<sequence length="412" mass="46928">MLHGPLKMATDYVASSQALLTLPPEILEKVLSFLRYEEISNSRLVCTTFDNICQQLLNQGFSNAEKLHGVIYREIKAKLPRRESERRNHCLARHMDILAALETRLSLLAMTYIKYMEMGMCCFIPGKVLDEIYQILHRIIKDPTPPRPHELLTELRDISSMAMEHFEEKIVPALRTQVKNGEAEMNQGIGEYNNSLPDQQFQMPCFQMTEHTSRPVVNSRVVPLRVELMQLRNSMRSTSSTVVCLRKEVNDYKTVVTDQHKKMLEQDKKIVFLNRLVIEMKKKFADQEKLLCNMRNSLICLEQKVSIQQNGTRSDISCEEDSVDCDKNLNRSSCGDCVASTSEVLYAGGGIPSPDSIDPDSANLKTLLDVLDTEPLLLPVKTTKKRPRCEDDDSSVSSSYSLDNHCPVKKIR</sequence>
<dbReference type="CDD" id="cd22100">
    <property type="entry name" value="F-box_FBXO28"/>
    <property type="match status" value="1"/>
</dbReference>
<name>A0AAD9JG12_9ANNE</name>
<keyword evidence="4" id="KW-1185">Reference proteome</keyword>
<proteinExistence type="predicted"/>
<dbReference type="PANTHER" id="PTHR13252:SF9">
    <property type="entry name" value="F-BOX ONLY PROTEIN 28"/>
    <property type="match status" value="1"/>
</dbReference>
<dbReference type="SUPFAM" id="SSF81383">
    <property type="entry name" value="F-box domain"/>
    <property type="match status" value="1"/>
</dbReference>
<accession>A0AAD9JG12</accession>
<dbReference type="InterPro" id="IPR039719">
    <property type="entry name" value="FBXO28"/>
</dbReference>
<reference evidence="3" key="1">
    <citation type="journal article" date="2023" name="Mol. Biol. Evol.">
        <title>Third-Generation Sequencing Reveals the Adaptive Role of the Epigenome in Three Deep-Sea Polychaetes.</title>
        <authorList>
            <person name="Perez M."/>
            <person name="Aroh O."/>
            <person name="Sun Y."/>
            <person name="Lan Y."/>
            <person name="Juniper S.K."/>
            <person name="Young C.R."/>
            <person name="Angers B."/>
            <person name="Qian P.Y."/>
        </authorList>
    </citation>
    <scope>NUCLEOTIDE SEQUENCE</scope>
    <source>
        <strain evidence="3">P08H-3</strain>
    </source>
</reference>
<gene>
    <name evidence="3" type="ORF">LSH36_334g06088</name>
</gene>
<feature type="region of interest" description="Disordered" evidence="1">
    <location>
        <begin position="382"/>
        <end position="402"/>
    </location>
</feature>
<dbReference type="GO" id="GO:0000209">
    <property type="term" value="P:protein polyubiquitination"/>
    <property type="evidence" value="ECO:0007669"/>
    <property type="project" value="TreeGrafter"/>
</dbReference>
<evidence type="ECO:0000313" key="3">
    <source>
        <dbReference type="EMBL" id="KAK2152264.1"/>
    </source>
</evidence>
<dbReference type="PANTHER" id="PTHR13252">
    <property type="entry name" value="F-BOX ONLY PROTEIN 28"/>
    <property type="match status" value="1"/>
</dbReference>
<protein>
    <recommendedName>
        <fullName evidence="2">F-box domain-containing protein</fullName>
    </recommendedName>
</protein>
<evidence type="ECO:0000259" key="2">
    <source>
        <dbReference type="PROSITE" id="PS50181"/>
    </source>
</evidence>
<dbReference type="EMBL" id="JAODUP010000335">
    <property type="protein sequence ID" value="KAK2152264.1"/>
    <property type="molecule type" value="Genomic_DNA"/>
</dbReference>
<dbReference type="PROSITE" id="PS50181">
    <property type="entry name" value="FBOX"/>
    <property type="match status" value="1"/>
</dbReference>
<dbReference type="AlphaFoldDB" id="A0AAD9JG12"/>
<evidence type="ECO:0000256" key="1">
    <source>
        <dbReference type="SAM" id="MobiDB-lite"/>
    </source>
</evidence>
<dbReference type="Proteomes" id="UP001208570">
    <property type="component" value="Unassembled WGS sequence"/>
</dbReference>
<evidence type="ECO:0000313" key="4">
    <source>
        <dbReference type="Proteomes" id="UP001208570"/>
    </source>
</evidence>
<feature type="domain" description="F-box" evidence="2">
    <location>
        <begin position="16"/>
        <end position="64"/>
    </location>
</feature>